<dbReference type="Proteomes" id="UP000230233">
    <property type="component" value="Chromosome IV"/>
</dbReference>
<evidence type="ECO:0000259" key="1">
    <source>
        <dbReference type="Pfam" id="PF25273"/>
    </source>
</evidence>
<keyword evidence="3" id="KW-1185">Reference proteome</keyword>
<organism evidence="2 3">
    <name type="scientific">Caenorhabditis nigoni</name>
    <dbReference type="NCBI Taxonomy" id="1611254"/>
    <lineage>
        <taxon>Eukaryota</taxon>
        <taxon>Metazoa</taxon>
        <taxon>Ecdysozoa</taxon>
        <taxon>Nematoda</taxon>
        <taxon>Chromadorea</taxon>
        <taxon>Rhabditida</taxon>
        <taxon>Rhabditina</taxon>
        <taxon>Rhabditomorpha</taxon>
        <taxon>Rhabditoidea</taxon>
        <taxon>Rhabditidae</taxon>
        <taxon>Peloderinae</taxon>
        <taxon>Caenorhabditis</taxon>
    </lineage>
</organism>
<dbReference type="InterPro" id="IPR057191">
    <property type="entry name" value="DUF7869"/>
</dbReference>
<evidence type="ECO:0000313" key="3">
    <source>
        <dbReference type="Proteomes" id="UP000230233"/>
    </source>
</evidence>
<proteinExistence type="predicted"/>
<comment type="caution">
    <text evidence="2">The sequence shown here is derived from an EMBL/GenBank/DDBJ whole genome shotgun (WGS) entry which is preliminary data.</text>
</comment>
<feature type="domain" description="DUF7869" evidence="1">
    <location>
        <begin position="267"/>
        <end position="397"/>
    </location>
</feature>
<sequence>MARHNYVSFYEKLDKPSKADARYIFISCLYRRCNNTFKLIPIVEDNYACPNLIGLVFGFSVNQLMNGLADDNIKRYQNRPWYSSTVHQLSTTIVTLSRHIQHNSIGRLMLPPNFNARMASECSSVVPVSVVSKQMNLQIQLRKSDSLTRCISCCSLHIIMNDKTKSPEDRKHAENMWKLHLKTISQQRTIVESLCKQSRDKEFDITVILMDEMSNKHSKLPLLVNRPKSISDGDRIGLDLTTVQVAKNQGTHKYINLEYPIIQGITGHDSSYSVSLIMDALTKLDAIPSTIYLILDSCGSNKSFLVFGALGFILSKVPMLEQFILLYPSTGHTHNSCDGHFGVLSKSSMKKDIYDPEEYVQFLESLPSVTQVEKSPTIYEFENLREYIHKPAGLCSNGQIIIARASDGDIHYSSSSTMNASVLFGVEDNRISSRLFTSEFYTSSFSPTIRSAESSQVKLKLESLMRSGKGMLKNENHKRFIDYLDNMGRKAIRRTLSTINSKPAKVTIRADTSDNDPTLTVLKYLESCGVNAGRIPKRPRP</sequence>
<dbReference type="AlphaFoldDB" id="A0A2G5U9X0"/>
<dbReference type="Pfam" id="PF25273">
    <property type="entry name" value="DUF7869"/>
    <property type="match status" value="1"/>
</dbReference>
<dbReference type="PANTHER" id="PTHR33153:SF3">
    <property type="entry name" value="TRAFFICKING PROTEIN PARTICLE COMPLEX SUBUNIT 11 DOMAIN-CONTAINING PROTEIN"/>
    <property type="match status" value="1"/>
</dbReference>
<name>A0A2G5U9X0_9PELO</name>
<dbReference type="PANTHER" id="PTHR33153">
    <property type="entry name" value="MYND-TYPE DOMAIN-CONTAINING PROTEIN"/>
    <property type="match status" value="1"/>
</dbReference>
<accession>A0A2G5U9X0</accession>
<dbReference type="EMBL" id="PDUG01000004">
    <property type="protein sequence ID" value="PIC36243.1"/>
    <property type="molecule type" value="Genomic_DNA"/>
</dbReference>
<gene>
    <name evidence="2" type="primary">Cnig_chr_IV.g15314</name>
    <name evidence="2" type="ORF">B9Z55_015314</name>
</gene>
<evidence type="ECO:0000313" key="2">
    <source>
        <dbReference type="EMBL" id="PIC36243.1"/>
    </source>
</evidence>
<protein>
    <recommendedName>
        <fullName evidence="1">DUF7869 domain-containing protein</fullName>
    </recommendedName>
</protein>
<dbReference type="OrthoDB" id="5863637at2759"/>
<reference evidence="3" key="1">
    <citation type="submission" date="2017-10" db="EMBL/GenBank/DDBJ databases">
        <title>Rapid genome shrinkage in a self-fertile nematode reveals novel sperm competition proteins.</title>
        <authorList>
            <person name="Yin D."/>
            <person name="Schwarz E.M."/>
            <person name="Thomas C.G."/>
            <person name="Felde R.L."/>
            <person name="Korf I.F."/>
            <person name="Cutter A.D."/>
            <person name="Schartner C.M."/>
            <person name="Ralston E.J."/>
            <person name="Meyer B.J."/>
            <person name="Haag E.S."/>
        </authorList>
    </citation>
    <scope>NUCLEOTIDE SEQUENCE [LARGE SCALE GENOMIC DNA]</scope>
    <source>
        <strain evidence="3">JU1422</strain>
    </source>
</reference>